<dbReference type="PANTHER" id="PTHR37460">
    <property type="entry name" value="ENDONUCLEASE III"/>
    <property type="match status" value="1"/>
</dbReference>
<name>A0A6B8M6K9_9HYPH</name>
<dbReference type="EMBL" id="CP044331">
    <property type="protein sequence ID" value="QGM96953.1"/>
    <property type="molecule type" value="Genomic_DNA"/>
</dbReference>
<dbReference type="PANTHER" id="PTHR37460:SF1">
    <property type="entry name" value="ENDONUCLEASE III"/>
    <property type="match status" value="1"/>
</dbReference>
<dbReference type="AlphaFoldDB" id="A0A6B8M6K9"/>
<dbReference type="Pfam" id="PF01986">
    <property type="entry name" value="DUF123"/>
    <property type="match status" value="1"/>
</dbReference>
<reference evidence="1 2" key="1">
    <citation type="submission" date="2019-09" db="EMBL/GenBank/DDBJ databases">
        <title>Isolation and complete genome sequencing of Methylocystis species.</title>
        <authorList>
            <person name="Rumah B.L."/>
            <person name="Stead C.E."/>
            <person name="Stevens B.C."/>
            <person name="Minton N.P."/>
            <person name="Grosse-Honebrink A."/>
            <person name="Zhang Y."/>
        </authorList>
    </citation>
    <scope>NUCLEOTIDE SEQUENCE [LARGE SCALE GENOMIC DNA]</scope>
    <source>
        <strain evidence="1 2">BRCS2</strain>
    </source>
</reference>
<gene>
    <name evidence="1" type="ORF">F7D14_05330</name>
</gene>
<protein>
    <submittedName>
        <fullName evidence="1">GIY-YIG nuclease family protein</fullName>
    </submittedName>
</protein>
<dbReference type="InterPro" id="IPR002837">
    <property type="entry name" value="DUF123"/>
</dbReference>
<dbReference type="CDD" id="cd10441">
    <property type="entry name" value="GIY-YIG_COG1833"/>
    <property type="match status" value="1"/>
</dbReference>
<dbReference type="KEGG" id="mpar:F7D14_05330"/>
<dbReference type="Proteomes" id="UP000422569">
    <property type="component" value="Chromosome"/>
</dbReference>
<accession>A0A6B8M6K9</accession>
<keyword evidence="2" id="KW-1185">Reference proteome</keyword>
<evidence type="ECO:0000313" key="2">
    <source>
        <dbReference type="Proteomes" id="UP000422569"/>
    </source>
</evidence>
<evidence type="ECO:0000313" key="1">
    <source>
        <dbReference type="EMBL" id="QGM96953.1"/>
    </source>
</evidence>
<organism evidence="1 2">
    <name type="scientific">Methylocystis parvus</name>
    <dbReference type="NCBI Taxonomy" id="134"/>
    <lineage>
        <taxon>Bacteria</taxon>
        <taxon>Pseudomonadati</taxon>
        <taxon>Pseudomonadota</taxon>
        <taxon>Alphaproteobacteria</taxon>
        <taxon>Hyphomicrobiales</taxon>
        <taxon>Methylocystaceae</taxon>
        <taxon>Methylocystis</taxon>
    </lineage>
</organism>
<proteinExistence type="predicted"/>
<dbReference type="RefSeq" id="WP_016922018.1">
    <property type="nucleotide sequence ID" value="NZ_CP044331.1"/>
</dbReference>
<sequence length="151" mass="15984">MIAFIREAGEASQAPGAYALWLRLPAPLPVKAGKAAVRLAPGDYFYCGSAKGAGGLRARLARHMRKEKRAHWHVDQLTAAGAVLGAFIVEGGSECALNAALSNFPTPLPGFGSTDCPRCISHLRYFPPGARLPSPWENARKAANSLTPPPP</sequence>